<dbReference type="InParanoid" id="A0A2T3ACL0"/>
<dbReference type="AlphaFoldDB" id="A0A2T3ACL0"/>
<gene>
    <name evidence="2" type="ORF">BD289DRAFT_481385</name>
</gene>
<keyword evidence="3" id="KW-1185">Reference proteome</keyword>
<dbReference type="OrthoDB" id="3344950at2759"/>
<feature type="compositionally biased region" description="Polar residues" evidence="1">
    <location>
        <begin position="1"/>
        <end position="10"/>
    </location>
</feature>
<reference evidence="2 3" key="1">
    <citation type="journal article" date="2018" name="Mycol. Prog.">
        <title>Coniella lustricola, a new species from submerged detritus.</title>
        <authorList>
            <person name="Raudabaugh D.B."/>
            <person name="Iturriaga T."/>
            <person name="Carver A."/>
            <person name="Mondo S."/>
            <person name="Pangilinan J."/>
            <person name="Lipzen A."/>
            <person name="He G."/>
            <person name="Amirebrahimi M."/>
            <person name="Grigoriev I.V."/>
            <person name="Miller A.N."/>
        </authorList>
    </citation>
    <scope>NUCLEOTIDE SEQUENCE [LARGE SCALE GENOMIC DNA]</scope>
    <source>
        <strain evidence="2 3">B22-T-1</strain>
    </source>
</reference>
<accession>A0A2T3ACL0</accession>
<dbReference type="Proteomes" id="UP000241462">
    <property type="component" value="Unassembled WGS sequence"/>
</dbReference>
<feature type="region of interest" description="Disordered" evidence="1">
    <location>
        <begin position="1"/>
        <end position="20"/>
    </location>
</feature>
<evidence type="ECO:0000313" key="2">
    <source>
        <dbReference type="EMBL" id="PSR91953.1"/>
    </source>
</evidence>
<dbReference type="EMBL" id="KZ678413">
    <property type="protein sequence ID" value="PSR91953.1"/>
    <property type="molecule type" value="Genomic_DNA"/>
</dbReference>
<name>A0A2T3ACL0_9PEZI</name>
<evidence type="ECO:0000256" key="1">
    <source>
        <dbReference type="SAM" id="MobiDB-lite"/>
    </source>
</evidence>
<sequence length="149" mass="17010">MPATQDTVDSWSEPHAPKGESIKSFKELEHTLKKELVHLRHDHDKHEKEYFQAVANLSDAELTGFSVGDFDLVRVGPSAYGTHIFGRVRIPALPKDGPCYVFFRLCDKGKEEEATFHSFHTEQAPDTQNGGFKFRAIFTKDDPIEWFDD</sequence>
<proteinExistence type="predicted"/>
<organism evidence="2 3">
    <name type="scientific">Coniella lustricola</name>
    <dbReference type="NCBI Taxonomy" id="2025994"/>
    <lineage>
        <taxon>Eukaryota</taxon>
        <taxon>Fungi</taxon>
        <taxon>Dikarya</taxon>
        <taxon>Ascomycota</taxon>
        <taxon>Pezizomycotina</taxon>
        <taxon>Sordariomycetes</taxon>
        <taxon>Sordariomycetidae</taxon>
        <taxon>Diaporthales</taxon>
        <taxon>Schizoparmaceae</taxon>
        <taxon>Coniella</taxon>
    </lineage>
</organism>
<evidence type="ECO:0000313" key="3">
    <source>
        <dbReference type="Proteomes" id="UP000241462"/>
    </source>
</evidence>
<protein>
    <submittedName>
        <fullName evidence="2">Uncharacterized protein</fullName>
    </submittedName>
</protein>